<keyword evidence="2" id="KW-1185">Reference proteome</keyword>
<organism evidence="1 2">
    <name type="scientific">Parapedobacter deserti</name>
    <dbReference type="NCBI Taxonomy" id="1912957"/>
    <lineage>
        <taxon>Bacteria</taxon>
        <taxon>Pseudomonadati</taxon>
        <taxon>Bacteroidota</taxon>
        <taxon>Sphingobacteriia</taxon>
        <taxon>Sphingobacteriales</taxon>
        <taxon>Sphingobacteriaceae</taxon>
        <taxon>Parapedobacter</taxon>
    </lineage>
</organism>
<proteinExistence type="predicted"/>
<evidence type="ECO:0000313" key="1">
    <source>
        <dbReference type="EMBL" id="MFC3196757.1"/>
    </source>
</evidence>
<dbReference type="Proteomes" id="UP001595526">
    <property type="component" value="Unassembled WGS sequence"/>
</dbReference>
<dbReference type="InterPro" id="IPR023214">
    <property type="entry name" value="HAD_sf"/>
</dbReference>
<dbReference type="Gene3D" id="1.10.150.520">
    <property type="match status" value="1"/>
</dbReference>
<reference evidence="2" key="1">
    <citation type="journal article" date="2019" name="Int. J. Syst. Evol. Microbiol.">
        <title>The Global Catalogue of Microorganisms (GCM) 10K type strain sequencing project: providing services to taxonomists for standard genome sequencing and annotation.</title>
        <authorList>
            <consortium name="The Broad Institute Genomics Platform"/>
            <consortium name="The Broad Institute Genome Sequencing Center for Infectious Disease"/>
            <person name="Wu L."/>
            <person name="Ma J."/>
        </authorList>
    </citation>
    <scope>NUCLEOTIDE SEQUENCE [LARGE SCALE GENOMIC DNA]</scope>
    <source>
        <strain evidence="2">KCTC 52416</strain>
    </source>
</reference>
<name>A0ABV7JHR5_9SPHI</name>
<protein>
    <submittedName>
        <fullName evidence="1">Haloacid dehalogenase</fullName>
    </submittedName>
</protein>
<evidence type="ECO:0000313" key="2">
    <source>
        <dbReference type="Proteomes" id="UP001595526"/>
    </source>
</evidence>
<accession>A0ABV7JHR5</accession>
<dbReference type="InterPro" id="IPR036412">
    <property type="entry name" value="HAD-like_sf"/>
</dbReference>
<sequence length="196" mass="22652">MTQKKAVVFELDDVLFPKKDYLLQVYYLFANLLEYTETVPPANDLTDFMKIAYEQHGEWGIFERAAEVFCIDRKYKAQFDGLHRTALLPLKLLLYKPMLELMQTLHQEGKQLLVLTEGDPAVQLNKLRHVEWNGLDQFIKVYFADELQQQTKPLTFLLETNRLEAADMLCVHAAGTRAPSGTLPIDCVSADRFWPL</sequence>
<comment type="caution">
    <text evidence="1">The sequence shown here is derived from an EMBL/GenBank/DDBJ whole genome shotgun (WGS) entry which is preliminary data.</text>
</comment>
<dbReference type="SUPFAM" id="SSF56784">
    <property type="entry name" value="HAD-like"/>
    <property type="match status" value="1"/>
</dbReference>
<dbReference type="EMBL" id="JBHRTA010000009">
    <property type="protein sequence ID" value="MFC3196757.1"/>
    <property type="molecule type" value="Genomic_DNA"/>
</dbReference>
<dbReference type="Gene3D" id="3.40.50.1000">
    <property type="entry name" value="HAD superfamily/HAD-like"/>
    <property type="match status" value="1"/>
</dbReference>
<gene>
    <name evidence="1" type="ORF">ACFOET_03940</name>
</gene>